<dbReference type="Pfam" id="PF00114">
    <property type="entry name" value="Pilin"/>
    <property type="match status" value="1"/>
</dbReference>
<reference evidence="6" key="1">
    <citation type="journal article" date="2019" name="Int. J. Syst. Evol. Microbiol.">
        <title>The Global Catalogue of Microorganisms (GCM) 10K type strain sequencing project: providing services to taxonomists for standard genome sequencing and annotation.</title>
        <authorList>
            <consortium name="The Broad Institute Genomics Platform"/>
            <consortium name="The Broad Institute Genome Sequencing Center for Infectious Disease"/>
            <person name="Wu L."/>
            <person name="Ma J."/>
        </authorList>
    </citation>
    <scope>NUCLEOTIDE SEQUENCE [LARGE SCALE GENOMIC DNA]</scope>
    <source>
        <strain evidence="6">CCUG 38813</strain>
    </source>
</reference>
<keyword evidence="2" id="KW-0488">Methylation</keyword>
<keyword evidence="4" id="KW-0472">Membrane</keyword>
<evidence type="ECO:0000313" key="5">
    <source>
        <dbReference type="EMBL" id="MFC5509750.1"/>
    </source>
</evidence>
<evidence type="ECO:0000313" key="6">
    <source>
        <dbReference type="Proteomes" id="UP001596031"/>
    </source>
</evidence>
<keyword evidence="3" id="KW-0281">Fimbrium</keyword>
<dbReference type="EMBL" id="JBHSMS010000004">
    <property type="protein sequence ID" value="MFC5509750.1"/>
    <property type="molecule type" value="Genomic_DNA"/>
</dbReference>
<keyword evidence="6" id="KW-1185">Reference proteome</keyword>
<dbReference type="InterPro" id="IPR045584">
    <property type="entry name" value="Pilin-like"/>
</dbReference>
<sequence length="143" mass="14655">MKSMKIVKKAQAGFTLIELMIVVAIIGILAAVAIPNYQNYTAKSKFGAALSEVSAGKVGFDAKLNDGEAIEAPKDAGLSEAATANCTFGSTASTLTCDIIAGPSSVATKKITLTRDDAGNWKCTAPEVEQKLIGATGVCQGKA</sequence>
<evidence type="ECO:0000256" key="1">
    <source>
        <dbReference type="ARBA" id="ARBA00005233"/>
    </source>
</evidence>
<dbReference type="Gene3D" id="3.30.700.10">
    <property type="entry name" value="Glycoprotein, Type 4 Pilin"/>
    <property type="match status" value="1"/>
</dbReference>
<accession>A0ABW0PAT1</accession>
<evidence type="ECO:0000256" key="4">
    <source>
        <dbReference type="SAM" id="Phobius"/>
    </source>
</evidence>
<dbReference type="InterPro" id="IPR012902">
    <property type="entry name" value="N_methyl_site"/>
</dbReference>
<name>A0ABW0PAT1_9BURK</name>
<dbReference type="PANTHER" id="PTHR30093:SF34">
    <property type="entry name" value="PREPILIN PEPTIDASE-DEPENDENT PROTEIN D"/>
    <property type="match status" value="1"/>
</dbReference>
<proteinExistence type="inferred from homology"/>
<comment type="caution">
    <text evidence="5">The sequence shown here is derived from an EMBL/GenBank/DDBJ whole genome shotgun (WGS) entry which is preliminary data.</text>
</comment>
<dbReference type="PANTHER" id="PTHR30093">
    <property type="entry name" value="GENERAL SECRETION PATHWAY PROTEIN G"/>
    <property type="match status" value="1"/>
</dbReference>
<dbReference type="SUPFAM" id="SSF54523">
    <property type="entry name" value="Pili subunits"/>
    <property type="match status" value="1"/>
</dbReference>
<protein>
    <submittedName>
        <fullName evidence="5">Pilin</fullName>
    </submittedName>
</protein>
<dbReference type="PROSITE" id="PS00409">
    <property type="entry name" value="PROKAR_NTER_METHYL"/>
    <property type="match status" value="1"/>
</dbReference>
<comment type="similarity">
    <text evidence="1 3">Belongs to the N-Me-Phe pilin family.</text>
</comment>
<evidence type="ECO:0000256" key="3">
    <source>
        <dbReference type="RuleBase" id="RU000389"/>
    </source>
</evidence>
<dbReference type="InterPro" id="IPR001082">
    <property type="entry name" value="Pilin"/>
</dbReference>
<keyword evidence="4" id="KW-0812">Transmembrane</keyword>
<keyword evidence="4" id="KW-1133">Transmembrane helix</keyword>
<gene>
    <name evidence="5" type="ORF">ACFPOU_01255</name>
</gene>
<evidence type="ECO:0000256" key="2">
    <source>
        <dbReference type="ARBA" id="ARBA00022481"/>
    </source>
</evidence>
<dbReference type="NCBIfam" id="TIGR02532">
    <property type="entry name" value="IV_pilin_GFxxxE"/>
    <property type="match status" value="1"/>
</dbReference>
<dbReference type="RefSeq" id="WP_379715968.1">
    <property type="nucleotide sequence ID" value="NZ_JBHSMS010000004.1"/>
</dbReference>
<dbReference type="Proteomes" id="UP001596031">
    <property type="component" value="Unassembled WGS sequence"/>
</dbReference>
<dbReference type="Pfam" id="PF07963">
    <property type="entry name" value="N_methyl"/>
    <property type="match status" value="1"/>
</dbReference>
<feature type="transmembrane region" description="Helical" evidence="4">
    <location>
        <begin position="12"/>
        <end position="34"/>
    </location>
</feature>
<organism evidence="5 6">
    <name type="scientific">Massilia jejuensis</name>
    <dbReference type="NCBI Taxonomy" id="648894"/>
    <lineage>
        <taxon>Bacteria</taxon>
        <taxon>Pseudomonadati</taxon>
        <taxon>Pseudomonadota</taxon>
        <taxon>Betaproteobacteria</taxon>
        <taxon>Burkholderiales</taxon>
        <taxon>Oxalobacteraceae</taxon>
        <taxon>Telluria group</taxon>
        <taxon>Massilia</taxon>
    </lineage>
</organism>